<dbReference type="Pfam" id="PF13247">
    <property type="entry name" value="Fer4_11"/>
    <property type="match status" value="2"/>
</dbReference>
<dbReference type="AlphaFoldDB" id="A0A0J1FP25"/>
<dbReference type="Proteomes" id="UP000036356">
    <property type="component" value="Unassembled WGS sequence"/>
</dbReference>
<dbReference type="STRING" id="476652.DEAC_c27970"/>
<dbReference type="Pfam" id="PF12797">
    <property type="entry name" value="Fer4_2"/>
    <property type="match status" value="1"/>
</dbReference>
<dbReference type="PANTHER" id="PTHR43177:SF3">
    <property type="entry name" value="PROTEIN NRFC HOMOLOG"/>
    <property type="match status" value="1"/>
</dbReference>
<keyword evidence="3" id="KW-0408">Iron</keyword>
<dbReference type="PATRIC" id="fig|476652.3.peg.2929"/>
<dbReference type="Gene3D" id="3.30.70.20">
    <property type="match status" value="2"/>
</dbReference>
<dbReference type="InterPro" id="IPR050954">
    <property type="entry name" value="ET_IronSulfur_Cluster-Binding"/>
</dbReference>
<feature type="domain" description="4Fe-4S ferredoxin-type" evidence="5">
    <location>
        <begin position="131"/>
        <end position="162"/>
    </location>
</feature>
<dbReference type="CDD" id="cd10551">
    <property type="entry name" value="PsrB"/>
    <property type="match status" value="1"/>
</dbReference>
<keyword evidence="2" id="KW-0479">Metal-binding</keyword>
<feature type="domain" description="4Fe-4S ferredoxin-type" evidence="5">
    <location>
        <begin position="163"/>
        <end position="192"/>
    </location>
</feature>
<evidence type="ECO:0000256" key="1">
    <source>
        <dbReference type="ARBA" id="ARBA00022485"/>
    </source>
</evidence>
<dbReference type="PANTHER" id="PTHR43177">
    <property type="entry name" value="PROTEIN NRFC"/>
    <property type="match status" value="1"/>
</dbReference>
<dbReference type="InterPro" id="IPR017896">
    <property type="entry name" value="4Fe4S_Fe-S-bd"/>
</dbReference>
<comment type="caution">
    <text evidence="6">The sequence shown here is derived from an EMBL/GenBank/DDBJ whole genome shotgun (WGS) entry which is preliminary data.</text>
</comment>
<protein>
    <submittedName>
        <fullName evidence="6">Tetrathionate reductase subunit B</fullName>
    </submittedName>
</protein>
<evidence type="ECO:0000313" key="6">
    <source>
        <dbReference type="EMBL" id="KLU65245.1"/>
    </source>
</evidence>
<evidence type="ECO:0000259" key="5">
    <source>
        <dbReference type="PROSITE" id="PS51379"/>
    </source>
</evidence>
<sequence length="296" mass="33025">MPNDQEQEPNRDIKTHSNTKALKIGLGAIVGAALIAAEAKAKTEENLPDLNFPIPLTQDFPSDKIVLRMQRELQQALLKPEQQRKWAMVIDLRKCIGCHSCTVACQAENVLPPGVIYRPVTEQEGGVYPQVRLHFLPQPCMHCTIPPCTKVCPVAATYKRDDGVVVVDYTKCIGCQRCISVCPYGARSFDKGSYYTNSTPQHEPYESEPSFEYGGDWFRQPGSIKPPINKVRKCHFCLERIEAGMLPACVNTCLGRATYFGDLNNDTSLINGLIKSNSVMKLKEELKTGPNVYYLV</sequence>
<keyword evidence="1" id="KW-0004">4Fe-4S</keyword>
<evidence type="ECO:0000313" key="7">
    <source>
        <dbReference type="Proteomes" id="UP000036356"/>
    </source>
</evidence>
<dbReference type="PROSITE" id="PS51379">
    <property type="entry name" value="4FE4S_FER_2"/>
    <property type="match status" value="3"/>
</dbReference>
<dbReference type="GO" id="GO:0046872">
    <property type="term" value="F:metal ion binding"/>
    <property type="evidence" value="ECO:0007669"/>
    <property type="project" value="UniProtKB-KW"/>
</dbReference>
<keyword evidence="7" id="KW-1185">Reference proteome</keyword>
<evidence type="ECO:0000256" key="2">
    <source>
        <dbReference type="ARBA" id="ARBA00022723"/>
    </source>
</evidence>
<dbReference type="GO" id="GO:0051539">
    <property type="term" value="F:4 iron, 4 sulfur cluster binding"/>
    <property type="evidence" value="ECO:0007669"/>
    <property type="project" value="UniProtKB-KW"/>
</dbReference>
<feature type="domain" description="4Fe-4S ferredoxin-type" evidence="5">
    <location>
        <begin position="86"/>
        <end position="115"/>
    </location>
</feature>
<evidence type="ECO:0000256" key="3">
    <source>
        <dbReference type="ARBA" id="ARBA00023004"/>
    </source>
</evidence>
<accession>A0A0J1FP25</accession>
<dbReference type="SUPFAM" id="SSF54862">
    <property type="entry name" value="4Fe-4S ferredoxins"/>
    <property type="match status" value="1"/>
</dbReference>
<dbReference type="EMBL" id="LDZY01000009">
    <property type="protein sequence ID" value="KLU65245.1"/>
    <property type="molecule type" value="Genomic_DNA"/>
</dbReference>
<organism evidence="6 7">
    <name type="scientific">Desulfosporosinus acididurans</name>
    <dbReference type="NCBI Taxonomy" id="476652"/>
    <lineage>
        <taxon>Bacteria</taxon>
        <taxon>Bacillati</taxon>
        <taxon>Bacillota</taxon>
        <taxon>Clostridia</taxon>
        <taxon>Eubacteriales</taxon>
        <taxon>Desulfitobacteriaceae</taxon>
        <taxon>Desulfosporosinus</taxon>
    </lineage>
</organism>
<gene>
    <name evidence="6" type="primary">ttrB_2</name>
    <name evidence="6" type="ORF">DEAC_c27970</name>
</gene>
<dbReference type="PROSITE" id="PS00198">
    <property type="entry name" value="4FE4S_FER_1"/>
    <property type="match status" value="1"/>
</dbReference>
<name>A0A0J1FP25_9FIRM</name>
<reference evidence="6 7" key="1">
    <citation type="submission" date="2015-06" db="EMBL/GenBank/DDBJ databases">
        <title>Draft genome of the moderately acidophilic sulfate reducer Candidatus Desulfosporosinus acididurans strain M1.</title>
        <authorList>
            <person name="Poehlein A."/>
            <person name="Petzsch P."/>
            <person name="Johnson B.D."/>
            <person name="Schloemann M."/>
            <person name="Daniel R."/>
            <person name="Muehling M."/>
        </authorList>
    </citation>
    <scope>NUCLEOTIDE SEQUENCE [LARGE SCALE GENOMIC DNA]</scope>
    <source>
        <strain evidence="6 7">M1</strain>
    </source>
</reference>
<dbReference type="RefSeq" id="WP_200903135.1">
    <property type="nucleotide sequence ID" value="NZ_LDZY01000009.1"/>
</dbReference>
<dbReference type="InterPro" id="IPR017900">
    <property type="entry name" value="4Fe4S_Fe_S_CS"/>
</dbReference>
<evidence type="ECO:0000256" key="4">
    <source>
        <dbReference type="ARBA" id="ARBA00023014"/>
    </source>
</evidence>
<keyword evidence="4" id="KW-0411">Iron-sulfur</keyword>
<proteinExistence type="predicted"/>